<comment type="caution">
    <text evidence="2">The sequence shown here is derived from an EMBL/GenBank/DDBJ whole genome shotgun (WGS) entry which is preliminary data.</text>
</comment>
<dbReference type="SUPFAM" id="SSF102405">
    <property type="entry name" value="MCP/YpsA-like"/>
    <property type="match status" value="1"/>
</dbReference>
<dbReference type="GO" id="GO:0016799">
    <property type="term" value="F:hydrolase activity, hydrolyzing N-glycosyl compounds"/>
    <property type="evidence" value="ECO:0007669"/>
    <property type="project" value="TreeGrafter"/>
</dbReference>
<proteinExistence type="predicted"/>
<dbReference type="Gene3D" id="3.40.50.450">
    <property type="match status" value="1"/>
</dbReference>
<dbReference type="PANTHER" id="PTHR31223:SF70">
    <property type="entry name" value="LOG FAMILY PROTEIN YJL055W"/>
    <property type="match status" value="1"/>
</dbReference>
<organism evidence="2 3">
    <name type="scientific">Mycena alexandri</name>
    <dbReference type="NCBI Taxonomy" id="1745969"/>
    <lineage>
        <taxon>Eukaryota</taxon>
        <taxon>Fungi</taxon>
        <taxon>Dikarya</taxon>
        <taxon>Basidiomycota</taxon>
        <taxon>Agaricomycotina</taxon>
        <taxon>Agaricomycetes</taxon>
        <taxon>Agaricomycetidae</taxon>
        <taxon>Agaricales</taxon>
        <taxon>Marasmiineae</taxon>
        <taxon>Mycenaceae</taxon>
        <taxon>Mycena</taxon>
    </lineage>
</organism>
<protein>
    <recommendedName>
        <fullName evidence="4">Cytokinin riboside 5'-monophosphate phosphoribohydrolase</fullName>
    </recommendedName>
</protein>
<dbReference type="AlphaFoldDB" id="A0AAD6TJT6"/>
<gene>
    <name evidence="2" type="ORF">C8F04DRAFT_1060561</name>
</gene>
<evidence type="ECO:0000256" key="1">
    <source>
        <dbReference type="SAM" id="MobiDB-lite"/>
    </source>
</evidence>
<reference evidence="2" key="1">
    <citation type="submission" date="2023-03" db="EMBL/GenBank/DDBJ databases">
        <title>Massive genome expansion in bonnet fungi (Mycena s.s.) driven by repeated elements and novel gene families across ecological guilds.</title>
        <authorList>
            <consortium name="Lawrence Berkeley National Laboratory"/>
            <person name="Harder C.B."/>
            <person name="Miyauchi S."/>
            <person name="Viragh M."/>
            <person name="Kuo A."/>
            <person name="Thoen E."/>
            <person name="Andreopoulos B."/>
            <person name="Lu D."/>
            <person name="Skrede I."/>
            <person name="Drula E."/>
            <person name="Henrissat B."/>
            <person name="Morin E."/>
            <person name="Kohler A."/>
            <person name="Barry K."/>
            <person name="LaButti K."/>
            <person name="Morin E."/>
            <person name="Salamov A."/>
            <person name="Lipzen A."/>
            <person name="Mereny Z."/>
            <person name="Hegedus B."/>
            <person name="Baldrian P."/>
            <person name="Stursova M."/>
            <person name="Weitz H."/>
            <person name="Taylor A."/>
            <person name="Grigoriev I.V."/>
            <person name="Nagy L.G."/>
            <person name="Martin F."/>
            <person name="Kauserud H."/>
        </authorList>
    </citation>
    <scope>NUCLEOTIDE SEQUENCE</scope>
    <source>
        <strain evidence="2">CBHHK200</strain>
    </source>
</reference>
<dbReference type="Proteomes" id="UP001218188">
    <property type="component" value="Unassembled WGS sequence"/>
</dbReference>
<dbReference type="GO" id="GO:0009691">
    <property type="term" value="P:cytokinin biosynthetic process"/>
    <property type="evidence" value="ECO:0007669"/>
    <property type="project" value="TreeGrafter"/>
</dbReference>
<feature type="region of interest" description="Disordered" evidence="1">
    <location>
        <begin position="77"/>
        <end position="97"/>
    </location>
</feature>
<dbReference type="EMBL" id="JARJCM010000001">
    <property type="protein sequence ID" value="KAJ7047926.1"/>
    <property type="molecule type" value="Genomic_DNA"/>
</dbReference>
<evidence type="ECO:0000313" key="3">
    <source>
        <dbReference type="Proteomes" id="UP001218188"/>
    </source>
</evidence>
<dbReference type="GO" id="GO:0005829">
    <property type="term" value="C:cytosol"/>
    <property type="evidence" value="ECO:0007669"/>
    <property type="project" value="TreeGrafter"/>
</dbReference>
<dbReference type="PANTHER" id="PTHR31223">
    <property type="entry name" value="LOG FAMILY PROTEIN YJL055W"/>
    <property type="match status" value="1"/>
</dbReference>
<dbReference type="Pfam" id="PF03641">
    <property type="entry name" value="Lysine_decarbox"/>
    <property type="match status" value="1"/>
</dbReference>
<name>A0AAD6TJT6_9AGAR</name>
<accession>A0AAD6TJT6</accession>
<dbReference type="InterPro" id="IPR031100">
    <property type="entry name" value="LOG_fam"/>
</dbReference>
<evidence type="ECO:0000313" key="2">
    <source>
        <dbReference type="EMBL" id="KAJ7047926.1"/>
    </source>
</evidence>
<evidence type="ECO:0008006" key="4">
    <source>
        <dbReference type="Google" id="ProtNLM"/>
    </source>
</evidence>
<sequence length="256" mass="27766">MTTVKPKAVAVYCAATFGKQPAYRSAATSLGTAIAKAKLSLVYGGGTYGLMGLVSDAVLEGGCSVIGVIPRSISISGSEGTPKADSYATTSKRPPLKEKRSAFSSLFSNVFRTGPPGAKPRIAEPDFKAPAVQDGVPRMERIIVNSMTERKSEMAKRVDGFFGLPGGFGTIDEIVDVITWTQRNLYSKPIFLINVLSYYEPLRQIIRNGIEENFIPEINEDYVIFIDGPEAHSEHQAFDWGAAALSAFDAWEEPLF</sequence>
<keyword evidence="3" id="KW-1185">Reference proteome</keyword>